<dbReference type="Proteomes" id="UP000824260">
    <property type="component" value="Unassembled WGS sequence"/>
</dbReference>
<dbReference type="EMBL" id="DVFZ01000014">
    <property type="protein sequence ID" value="HIQ81753.1"/>
    <property type="molecule type" value="Genomic_DNA"/>
</dbReference>
<dbReference type="InterPro" id="IPR029058">
    <property type="entry name" value="AB_hydrolase_fold"/>
</dbReference>
<sequence length="173" mass="18858">MSKCLMLGDAGGRLSSLEHFLKQNGFTAVPAPADAEWFCAREAGQGLSLIGAGEGCLRALLLAERYPVDQLLLIGCPLRPRGASPLWRRAEHNLFCVVCDLLVVQPLADATMLPRGADVLLRGVNSRLRRRVDLGRDFADLWTNCKQPLADAVLSFLRAESNTKTLARGGDSW</sequence>
<name>A0A9D0ZJE9_9FIRM</name>
<comment type="caution">
    <text evidence="1">The sequence shown here is derived from an EMBL/GenBank/DDBJ whole genome shotgun (WGS) entry which is preliminary data.</text>
</comment>
<evidence type="ECO:0000313" key="2">
    <source>
        <dbReference type="Proteomes" id="UP000824260"/>
    </source>
</evidence>
<dbReference type="SUPFAM" id="SSF53474">
    <property type="entry name" value="alpha/beta-Hydrolases"/>
    <property type="match status" value="1"/>
</dbReference>
<organism evidence="1 2">
    <name type="scientific">Candidatus Pullichristensenella stercorigallinarum</name>
    <dbReference type="NCBI Taxonomy" id="2840909"/>
    <lineage>
        <taxon>Bacteria</taxon>
        <taxon>Bacillati</taxon>
        <taxon>Bacillota</taxon>
        <taxon>Clostridia</taxon>
        <taxon>Candidatus Pullichristensenella</taxon>
    </lineage>
</organism>
<proteinExistence type="predicted"/>
<reference evidence="1" key="2">
    <citation type="journal article" date="2021" name="PeerJ">
        <title>Extensive microbial diversity within the chicken gut microbiome revealed by metagenomics and culture.</title>
        <authorList>
            <person name="Gilroy R."/>
            <person name="Ravi A."/>
            <person name="Getino M."/>
            <person name="Pursley I."/>
            <person name="Horton D.L."/>
            <person name="Alikhan N.F."/>
            <person name="Baker D."/>
            <person name="Gharbi K."/>
            <person name="Hall N."/>
            <person name="Watson M."/>
            <person name="Adriaenssens E.M."/>
            <person name="Foster-Nyarko E."/>
            <person name="Jarju S."/>
            <person name="Secka A."/>
            <person name="Antonio M."/>
            <person name="Oren A."/>
            <person name="Chaudhuri R.R."/>
            <person name="La Ragione R."/>
            <person name="Hildebrand F."/>
            <person name="Pallen M.J."/>
        </authorList>
    </citation>
    <scope>NUCLEOTIDE SEQUENCE</scope>
    <source>
        <strain evidence="1">ChiSjej6B24-2974</strain>
    </source>
</reference>
<gene>
    <name evidence="1" type="ORF">IAA52_01485</name>
</gene>
<dbReference type="AlphaFoldDB" id="A0A9D0ZJE9"/>
<accession>A0A9D0ZJE9</accession>
<reference evidence="1" key="1">
    <citation type="submission" date="2020-10" db="EMBL/GenBank/DDBJ databases">
        <authorList>
            <person name="Gilroy R."/>
        </authorList>
    </citation>
    <scope>NUCLEOTIDE SEQUENCE</scope>
    <source>
        <strain evidence="1">ChiSjej6B24-2974</strain>
    </source>
</reference>
<evidence type="ECO:0000313" key="1">
    <source>
        <dbReference type="EMBL" id="HIQ81753.1"/>
    </source>
</evidence>
<protein>
    <submittedName>
        <fullName evidence="1">Uncharacterized protein</fullName>
    </submittedName>
</protein>